<dbReference type="Proteomes" id="UP000518752">
    <property type="component" value="Unassembled WGS sequence"/>
</dbReference>
<sequence>MYVIMSYPHRHTTSPSLPHHTTHITLTFTLSAIHFTFGISWPPPPNSLPNHRRRNKTQDPAEYMSTHTRTDTDTDTDTTTQSQDAKRNK</sequence>
<protein>
    <submittedName>
        <fullName evidence="2">Uncharacterized protein</fullName>
    </submittedName>
</protein>
<organism evidence="2 3">
    <name type="scientific">Collybiopsis confluens</name>
    <dbReference type="NCBI Taxonomy" id="2823264"/>
    <lineage>
        <taxon>Eukaryota</taxon>
        <taxon>Fungi</taxon>
        <taxon>Dikarya</taxon>
        <taxon>Basidiomycota</taxon>
        <taxon>Agaricomycotina</taxon>
        <taxon>Agaricomycetes</taxon>
        <taxon>Agaricomycetidae</taxon>
        <taxon>Agaricales</taxon>
        <taxon>Marasmiineae</taxon>
        <taxon>Omphalotaceae</taxon>
        <taxon>Collybiopsis</taxon>
    </lineage>
</organism>
<dbReference type="EMBL" id="JAACJN010000142">
    <property type="protein sequence ID" value="KAF5367603.1"/>
    <property type="molecule type" value="Genomic_DNA"/>
</dbReference>
<feature type="region of interest" description="Disordered" evidence="1">
    <location>
        <begin position="42"/>
        <end position="89"/>
    </location>
</feature>
<accession>A0A8H5GMA2</accession>
<name>A0A8H5GMA2_9AGAR</name>
<evidence type="ECO:0000256" key="1">
    <source>
        <dbReference type="SAM" id="MobiDB-lite"/>
    </source>
</evidence>
<gene>
    <name evidence="2" type="ORF">D9757_010664</name>
</gene>
<reference evidence="2 3" key="1">
    <citation type="journal article" date="2020" name="ISME J.">
        <title>Uncovering the hidden diversity of litter-decomposition mechanisms in mushroom-forming fungi.</title>
        <authorList>
            <person name="Floudas D."/>
            <person name="Bentzer J."/>
            <person name="Ahren D."/>
            <person name="Johansson T."/>
            <person name="Persson P."/>
            <person name="Tunlid A."/>
        </authorList>
    </citation>
    <scope>NUCLEOTIDE SEQUENCE [LARGE SCALE GENOMIC DNA]</scope>
    <source>
        <strain evidence="2 3">CBS 406.79</strain>
    </source>
</reference>
<evidence type="ECO:0000313" key="2">
    <source>
        <dbReference type="EMBL" id="KAF5367603.1"/>
    </source>
</evidence>
<dbReference type="AlphaFoldDB" id="A0A8H5GMA2"/>
<evidence type="ECO:0000313" key="3">
    <source>
        <dbReference type="Proteomes" id="UP000518752"/>
    </source>
</evidence>
<proteinExistence type="predicted"/>
<keyword evidence="3" id="KW-1185">Reference proteome</keyword>
<comment type="caution">
    <text evidence="2">The sequence shown here is derived from an EMBL/GenBank/DDBJ whole genome shotgun (WGS) entry which is preliminary data.</text>
</comment>